<dbReference type="EMBL" id="MAHS01000003">
    <property type="protein sequence ID" value="OPB51854.1"/>
    <property type="molecule type" value="Genomic_DNA"/>
</dbReference>
<dbReference type="EC" id="3.5.2.6" evidence="3"/>
<name>X5K7C3_9FLAO</name>
<comment type="catalytic activity">
    <reaction evidence="1">
        <text>a beta-lactam + H2O = a substituted beta-amino acid</text>
        <dbReference type="Rhea" id="RHEA:20401"/>
        <dbReference type="ChEBI" id="CHEBI:15377"/>
        <dbReference type="ChEBI" id="CHEBI:35627"/>
        <dbReference type="ChEBI" id="CHEBI:140347"/>
        <dbReference type="EC" id="3.5.2.6"/>
    </reaction>
</comment>
<dbReference type="SMR" id="X5K7C3"/>
<reference evidence="6" key="2">
    <citation type="submission" date="2016-06" db="EMBL/GenBank/DDBJ databases">
        <authorList>
            <person name="Nicholson A.C."/>
        </authorList>
    </citation>
    <scope>NUCLEOTIDE SEQUENCE [LARGE SCALE GENOMIC DNA]</scope>
    <source>
        <strain evidence="6">E6809</strain>
    </source>
</reference>
<dbReference type="GO" id="GO:0008800">
    <property type="term" value="F:beta-lactamase activity"/>
    <property type="evidence" value="ECO:0007669"/>
    <property type="project" value="UniProtKB-EC"/>
</dbReference>
<evidence type="ECO:0000313" key="7">
    <source>
        <dbReference type="Proteomes" id="UP000189738"/>
    </source>
</evidence>
<dbReference type="GO" id="GO:0030655">
    <property type="term" value="P:beta-lactam antibiotic catabolic process"/>
    <property type="evidence" value="ECO:0007669"/>
    <property type="project" value="InterPro"/>
</dbReference>
<dbReference type="InterPro" id="IPR045155">
    <property type="entry name" value="Beta-lactam_cat"/>
</dbReference>
<feature type="domain" description="Beta-lactamase class A catalytic" evidence="4">
    <location>
        <begin position="54"/>
        <end position="268"/>
    </location>
</feature>
<evidence type="ECO:0000256" key="2">
    <source>
        <dbReference type="ARBA" id="ARBA00009009"/>
    </source>
</evidence>
<dbReference type="GO" id="GO:0046677">
    <property type="term" value="P:response to antibiotic"/>
    <property type="evidence" value="ECO:0007669"/>
    <property type="project" value="InterPro"/>
</dbReference>
<accession>X5K7C3</accession>
<evidence type="ECO:0000259" key="4">
    <source>
        <dbReference type="Pfam" id="PF13354"/>
    </source>
</evidence>
<evidence type="ECO:0000256" key="3">
    <source>
        <dbReference type="ARBA" id="ARBA00012865"/>
    </source>
</evidence>
<dbReference type="PANTHER" id="PTHR35333">
    <property type="entry name" value="BETA-LACTAMASE"/>
    <property type="match status" value="1"/>
</dbReference>
<dbReference type="InterPro" id="IPR012338">
    <property type="entry name" value="Beta-lactam/transpept-like"/>
</dbReference>
<comment type="similarity">
    <text evidence="2">Belongs to the class-A beta-lactamase family.</text>
</comment>
<dbReference type="EMBL" id="CP014339">
    <property type="protein sequence ID" value="AQX51127.1"/>
    <property type="molecule type" value="Genomic_DNA"/>
</dbReference>
<dbReference type="InterPro" id="IPR000871">
    <property type="entry name" value="Beta-lactam_class-A"/>
</dbReference>
<reference evidence="5 7" key="1">
    <citation type="submission" date="2016-02" db="EMBL/GenBank/DDBJ databases">
        <authorList>
            <person name="Nicholson A.C."/>
            <person name="Humrighouse B.W."/>
            <person name="Loparev V."/>
            <person name="Emery B."/>
            <person name="Graziano J."/>
            <person name="McQuiston J.R."/>
        </authorList>
    </citation>
    <scope>NUCLEOTIDE SEQUENCE [LARGE SCALE GENOMIC DNA]</scope>
    <source>
        <strain evidence="5 7">E6809</strain>
    </source>
</reference>
<dbReference type="Pfam" id="PF13354">
    <property type="entry name" value="Beta-lactamase2"/>
    <property type="match status" value="1"/>
</dbReference>
<evidence type="ECO:0000256" key="1">
    <source>
        <dbReference type="ARBA" id="ARBA00001526"/>
    </source>
</evidence>
<dbReference type="Proteomes" id="UP000189738">
    <property type="component" value="Chromosome"/>
</dbReference>
<dbReference type="RefSeq" id="WP_051622823.1">
    <property type="nucleotide sequence ID" value="NZ_BQKS01000012.1"/>
</dbReference>
<gene>
    <name evidence="5" type="ORF">AYC66_10755</name>
    <name evidence="6" type="ORF">BAY09_11705</name>
</gene>
<dbReference type="NCBIfam" id="NF000511">
    <property type="entry name" value="blaCME"/>
    <property type="match status" value="1"/>
</dbReference>
<proteinExistence type="inferred from homology"/>
<dbReference type="PANTHER" id="PTHR35333:SF3">
    <property type="entry name" value="BETA-LACTAMASE-TYPE TRANSPEPTIDASE FOLD CONTAINING PROTEIN"/>
    <property type="match status" value="1"/>
</dbReference>
<organism evidence="6">
    <name type="scientific">Elizabethkingia anophelis</name>
    <dbReference type="NCBI Taxonomy" id="1117645"/>
    <lineage>
        <taxon>Bacteria</taxon>
        <taxon>Pseudomonadati</taxon>
        <taxon>Bacteroidota</taxon>
        <taxon>Flavobacteriia</taxon>
        <taxon>Flavobacteriales</taxon>
        <taxon>Weeksellaceae</taxon>
        <taxon>Elizabethkingia</taxon>
    </lineage>
</organism>
<dbReference type="SUPFAM" id="SSF56601">
    <property type="entry name" value="beta-lactamase/transpeptidase-like"/>
    <property type="match status" value="1"/>
</dbReference>
<sequence length="313" mass="35092">MKRISIIFLFFSLFVFSQHSKPELLEKINTITKGKKATVAVSVLGIENDFQFSNANGNLKMPMLSVFKFHIALAVLNQVDKGNLTLDQKILIKKSDLLENTWSPLREKYPDGNVELPLSEIITYTVAQSDNNGCDILLRLIGGTKTVQKLMDVNGIKNFQIKYNEEEMHKNDVKTLYANYTTTASMVKTLKAFYKGMFLSKRSTIFLMDIMTKTNTGMSKLPGLLPKVRMARKTGSSGKMKNGLTIAENDSGIVTLANGKHYAIAVFVKDSMESEEVNCGMIAQVSKIVWDALNKKINPNNKTERFVNSLIKK</sequence>
<dbReference type="OrthoDB" id="9772863at2"/>
<evidence type="ECO:0000313" key="5">
    <source>
        <dbReference type="EMBL" id="AQX51127.1"/>
    </source>
</evidence>
<dbReference type="NCBIfam" id="NF033103">
    <property type="entry name" value="bla_class_A"/>
    <property type="match status" value="1"/>
</dbReference>
<dbReference type="Gene3D" id="3.40.710.10">
    <property type="entry name" value="DD-peptidase/beta-lactamase superfamily"/>
    <property type="match status" value="1"/>
</dbReference>
<evidence type="ECO:0000313" key="6">
    <source>
        <dbReference type="EMBL" id="OPB51854.1"/>
    </source>
</evidence>
<protein>
    <recommendedName>
        <fullName evidence="3">beta-lactamase</fullName>
        <ecNumber evidence="3">3.5.2.6</ecNumber>
    </recommendedName>
</protein>
<dbReference type="NCBIfam" id="NF012099">
    <property type="entry name" value="SubclassA2"/>
    <property type="match status" value="1"/>
</dbReference>
<dbReference type="AlphaFoldDB" id="X5K7C3"/>